<dbReference type="PROSITE" id="PS50600">
    <property type="entry name" value="ULP_PROTEASE"/>
    <property type="match status" value="1"/>
</dbReference>
<evidence type="ECO:0000256" key="8">
    <source>
        <dbReference type="ARBA" id="ARBA00022917"/>
    </source>
</evidence>
<evidence type="ECO:0000259" key="10">
    <source>
        <dbReference type="PROSITE" id="PS50600"/>
    </source>
</evidence>
<dbReference type="GO" id="GO:0008234">
    <property type="term" value="F:cysteine-type peptidase activity"/>
    <property type="evidence" value="ECO:0007669"/>
    <property type="project" value="UniProtKB-KW"/>
</dbReference>
<keyword evidence="6" id="KW-0788">Thiol protease</keyword>
<keyword evidence="3" id="KW-0645">Protease</keyword>
<dbReference type="Gene3D" id="3.40.50.620">
    <property type="entry name" value="HUPs"/>
    <property type="match status" value="1"/>
</dbReference>
<dbReference type="GO" id="GO:0004812">
    <property type="term" value="F:aminoacyl-tRNA ligase activity"/>
    <property type="evidence" value="ECO:0007669"/>
    <property type="project" value="UniProtKB-KW"/>
</dbReference>
<dbReference type="AlphaFoldDB" id="A0A9N9BAZ8"/>
<comment type="caution">
    <text evidence="11">The sequence shown here is derived from an EMBL/GenBank/DDBJ whole genome shotgun (WGS) entry which is preliminary data.</text>
</comment>
<keyword evidence="7" id="KW-0067">ATP-binding</keyword>
<dbReference type="SUPFAM" id="SSF54001">
    <property type="entry name" value="Cysteine proteinases"/>
    <property type="match status" value="1"/>
</dbReference>
<dbReference type="Gene3D" id="3.40.395.10">
    <property type="entry name" value="Adenoviral Proteinase, Chain A"/>
    <property type="match status" value="1"/>
</dbReference>
<keyword evidence="5" id="KW-0378">Hydrolase</keyword>
<dbReference type="PANTHER" id="PTHR46468">
    <property type="entry name" value="SENTRIN-SPECIFIC PROTEASE 8"/>
    <property type="match status" value="1"/>
</dbReference>
<dbReference type="GO" id="GO:0005524">
    <property type="term" value="F:ATP binding"/>
    <property type="evidence" value="ECO:0007669"/>
    <property type="project" value="UniProtKB-KW"/>
</dbReference>
<feature type="domain" description="Ubiquitin-like protease family profile" evidence="10">
    <location>
        <begin position="1"/>
        <end position="170"/>
    </location>
</feature>
<dbReference type="InterPro" id="IPR014729">
    <property type="entry name" value="Rossmann-like_a/b/a_fold"/>
</dbReference>
<evidence type="ECO:0000256" key="7">
    <source>
        <dbReference type="ARBA" id="ARBA00022840"/>
    </source>
</evidence>
<evidence type="ECO:0000256" key="6">
    <source>
        <dbReference type="ARBA" id="ARBA00022807"/>
    </source>
</evidence>
<keyword evidence="8" id="KW-0648">Protein biosynthesis</keyword>
<keyword evidence="2" id="KW-0436">Ligase</keyword>
<keyword evidence="12" id="KW-1185">Reference proteome</keyword>
<organism evidence="11 12">
    <name type="scientific">Ambispora leptoticha</name>
    <dbReference type="NCBI Taxonomy" id="144679"/>
    <lineage>
        <taxon>Eukaryota</taxon>
        <taxon>Fungi</taxon>
        <taxon>Fungi incertae sedis</taxon>
        <taxon>Mucoromycota</taxon>
        <taxon>Glomeromycotina</taxon>
        <taxon>Glomeromycetes</taxon>
        <taxon>Archaeosporales</taxon>
        <taxon>Ambisporaceae</taxon>
        <taxon>Ambispora</taxon>
    </lineage>
</organism>
<dbReference type="GO" id="GO:0006418">
    <property type="term" value="P:tRNA aminoacylation for protein translation"/>
    <property type="evidence" value="ECO:0007669"/>
    <property type="project" value="InterPro"/>
</dbReference>
<dbReference type="InterPro" id="IPR044613">
    <property type="entry name" value="Nep1/2-like"/>
</dbReference>
<dbReference type="InterPro" id="IPR003653">
    <property type="entry name" value="Peptidase_C48_C"/>
</dbReference>
<evidence type="ECO:0000313" key="12">
    <source>
        <dbReference type="Proteomes" id="UP000789508"/>
    </source>
</evidence>
<evidence type="ECO:0000256" key="3">
    <source>
        <dbReference type="ARBA" id="ARBA00022670"/>
    </source>
</evidence>
<dbReference type="GO" id="GO:0019784">
    <property type="term" value="F:deNEDDylase activity"/>
    <property type="evidence" value="ECO:0007669"/>
    <property type="project" value="InterPro"/>
</dbReference>
<dbReference type="Pfam" id="PF00133">
    <property type="entry name" value="tRNA-synt_1"/>
    <property type="match status" value="1"/>
</dbReference>
<keyword evidence="9" id="KW-0030">Aminoacyl-tRNA synthetase</keyword>
<accession>A0A9N9BAZ8</accession>
<dbReference type="OrthoDB" id="5065855at2759"/>
<dbReference type="PANTHER" id="PTHR46468:SF1">
    <property type="entry name" value="SENTRIN-SPECIFIC PROTEASE 8"/>
    <property type="match status" value="1"/>
</dbReference>
<gene>
    <name evidence="11" type="ORF">ALEPTO_LOCUS6388</name>
</gene>
<evidence type="ECO:0000256" key="1">
    <source>
        <dbReference type="ARBA" id="ARBA00005234"/>
    </source>
</evidence>
<dbReference type="EMBL" id="CAJVPS010002169">
    <property type="protein sequence ID" value="CAG8561825.1"/>
    <property type="molecule type" value="Genomic_DNA"/>
</dbReference>
<sequence>MSKSRGNIINPNELVEKYGADALRLYEIFLGPPEQTTSFDINGEISNSPEIQLVSPSVTRVIQEGGEISEDLKKAKYIFFPINNSENHETGDAGSHWTLLVFAGGELGVFLNYNSLEFSVTPENAMKVATNFHEKANLLTLLHVENVKETPRQANNADCGVYIIAFTRALVKKIREKGEAIEGLADTELREKDLIFSITEERQKLKTAGFPKKGTPGKDYEIGDDVEYLEKEEELISQ</sequence>
<evidence type="ECO:0000256" key="4">
    <source>
        <dbReference type="ARBA" id="ARBA00022741"/>
    </source>
</evidence>
<evidence type="ECO:0000256" key="9">
    <source>
        <dbReference type="ARBA" id="ARBA00023146"/>
    </source>
</evidence>
<reference evidence="11" key="1">
    <citation type="submission" date="2021-06" db="EMBL/GenBank/DDBJ databases">
        <authorList>
            <person name="Kallberg Y."/>
            <person name="Tangrot J."/>
            <person name="Rosling A."/>
        </authorList>
    </citation>
    <scope>NUCLEOTIDE SEQUENCE</scope>
    <source>
        <strain evidence="11">FL130A</strain>
    </source>
</reference>
<dbReference type="InterPro" id="IPR038765">
    <property type="entry name" value="Papain-like_cys_pep_sf"/>
</dbReference>
<dbReference type="Proteomes" id="UP000789508">
    <property type="component" value="Unassembled WGS sequence"/>
</dbReference>
<dbReference type="GO" id="GO:0000338">
    <property type="term" value="P:protein deneddylation"/>
    <property type="evidence" value="ECO:0007669"/>
    <property type="project" value="TreeGrafter"/>
</dbReference>
<proteinExistence type="inferred from homology"/>
<evidence type="ECO:0000256" key="5">
    <source>
        <dbReference type="ARBA" id="ARBA00022801"/>
    </source>
</evidence>
<name>A0A9N9BAZ8_9GLOM</name>
<dbReference type="SUPFAM" id="SSF52374">
    <property type="entry name" value="Nucleotidylyl transferase"/>
    <property type="match status" value="1"/>
</dbReference>
<comment type="similarity">
    <text evidence="1">Belongs to the peptidase C48 family.</text>
</comment>
<dbReference type="Pfam" id="PF02902">
    <property type="entry name" value="Peptidase_C48"/>
    <property type="match status" value="1"/>
</dbReference>
<evidence type="ECO:0000313" key="11">
    <source>
        <dbReference type="EMBL" id="CAG8561825.1"/>
    </source>
</evidence>
<dbReference type="InterPro" id="IPR002300">
    <property type="entry name" value="aa-tRNA-synth_Ia"/>
</dbReference>
<evidence type="ECO:0000256" key="2">
    <source>
        <dbReference type="ARBA" id="ARBA00022598"/>
    </source>
</evidence>
<keyword evidence="4" id="KW-0547">Nucleotide-binding</keyword>
<protein>
    <submittedName>
        <fullName evidence="11">9539_t:CDS:1</fullName>
    </submittedName>
</protein>
<dbReference type="GO" id="GO:0006508">
    <property type="term" value="P:proteolysis"/>
    <property type="evidence" value="ECO:0007669"/>
    <property type="project" value="UniProtKB-KW"/>
</dbReference>